<protein>
    <submittedName>
        <fullName evidence="9">Trehalose synthase</fullName>
    </submittedName>
</protein>
<keyword evidence="6" id="KW-0119">Carbohydrate metabolism</keyword>
<dbReference type="RefSeq" id="WP_092472519.1">
    <property type="nucleotide sequence ID" value="NZ_FOOX01000013.1"/>
</dbReference>
<organism evidence="9 10">
    <name type="scientific">Desulfotruncus arcticus DSM 17038</name>
    <dbReference type="NCBI Taxonomy" id="1121424"/>
    <lineage>
        <taxon>Bacteria</taxon>
        <taxon>Bacillati</taxon>
        <taxon>Bacillota</taxon>
        <taxon>Clostridia</taxon>
        <taxon>Eubacteriales</taxon>
        <taxon>Desulfallaceae</taxon>
        <taxon>Desulfotruncus</taxon>
    </lineage>
</organism>
<evidence type="ECO:0000313" key="9">
    <source>
        <dbReference type="EMBL" id="SFG97782.1"/>
    </source>
</evidence>
<comment type="similarity">
    <text evidence="1">Belongs to the glycosyltransferase group 1 family. Glycosyltransferase 4 subfamily.</text>
</comment>
<evidence type="ECO:0000313" key="10">
    <source>
        <dbReference type="Proteomes" id="UP000199337"/>
    </source>
</evidence>
<name>A0A1I2W901_9FIRM</name>
<reference evidence="10" key="1">
    <citation type="submission" date="2016-10" db="EMBL/GenBank/DDBJ databases">
        <authorList>
            <person name="Varghese N."/>
            <person name="Submissions S."/>
        </authorList>
    </citation>
    <scope>NUCLEOTIDE SEQUENCE [LARGE SCALE GENOMIC DNA]</scope>
    <source>
        <strain evidence="10">DSM 17038</strain>
    </source>
</reference>
<evidence type="ECO:0000259" key="8">
    <source>
        <dbReference type="Pfam" id="PF21269"/>
    </source>
</evidence>
<feature type="domain" description="Glycosyl transferase family 1" evidence="7">
    <location>
        <begin position="227"/>
        <end position="389"/>
    </location>
</feature>
<sequence length="419" mass="48352">MELVKTDLKSYQDYQEIIDTNTKAQLDYFANKLQGKKIAMVNATSFGGGVAEILHSFVPLARDMGLNIDWWVIKGTDEFYNVTKSFHNCLQGEEGQLSAEAKEIYLKYNQMNAARVDEWNYDFIVIHDPQPAALIEYLKAKEGAKWIWRCHIDTSTPNPEYWNFLYQYIKQYDACVFTMEEFVKEHELLRNLTFITPSIDPLSPKNIKLEEEEAQRIIVRFGVDIHRPLISQISRFDPWKDPLGVIDVYKIVKKELPSVQLTLVGSMASDDPEGWDYLYRTLRRAGEDYDIKVITNFNGVSNKEVNAFQTVSDVLLQKSIREGFGLTVSEGLWKGTPVIGGNVGGIKYQIKDGVTGYLVETVEECAEKVLRLLRNPNLAQEMMEAGQERVRRHFLITTNILNYLKLFDKLENPDEYQYH</sequence>
<dbReference type="Proteomes" id="UP000199337">
    <property type="component" value="Unassembled WGS sequence"/>
</dbReference>
<keyword evidence="10" id="KW-1185">Reference proteome</keyword>
<dbReference type="STRING" id="341036.SAMN05660649_03360"/>
<dbReference type="OrthoDB" id="9813638at2"/>
<dbReference type="Pfam" id="PF21269">
    <property type="entry name" value="TreT_GT1"/>
    <property type="match status" value="1"/>
</dbReference>
<keyword evidence="4" id="KW-0328">Glycosyltransferase</keyword>
<dbReference type="SUPFAM" id="SSF53756">
    <property type="entry name" value="UDP-Glycosyltransferase/glycogen phosphorylase"/>
    <property type="match status" value="1"/>
</dbReference>
<keyword evidence="3" id="KW-0313">Glucose metabolism</keyword>
<dbReference type="InterPro" id="IPR001296">
    <property type="entry name" value="Glyco_trans_1"/>
</dbReference>
<evidence type="ECO:0000259" key="7">
    <source>
        <dbReference type="Pfam" id="PF00534"/>
    </source>
</evidence>
<dbReference type="AlphaFoldDB" id="A0A1I2W901"/>
<dbReference type="PANTHER" id="PTHR47779">
    <property type="entry name" value="SYNTHASE (CCG-9), PUTATIVE (AFU_ORTHOLOGUE AFUA_3G12100)-RELATED"/>
    <property type="match status" value="1"/>
</dbReference>
<dbReference type="InterPro" id="IPR049438">
    <property type="entry name" value="TreT_GT1"/>
</dbReference>
<keyword evidence="5" id="KW-0808">Transferase</keyword>
<dbReference type="Gene3D" id="3.40.50.2000">
    <property type="entry name" value="Glycogen Phosphorylase B"/>
    <property type="match status" value="2"/>
</dbReference>
<evidence type="ECO:0000256" key="4">
    <source>
        <dbReference type="ARBA" id="ARBA00022676"/>
    </source>
</evidence>
<evidence type="ECO:0000256" key="1">
    <source>
        <dbReference type="ARBA" id="ARBA00009481"/>
    </source>
</evidence>
<evidence type="ECO:0000256" key="2">
    <source>
        <dbReference type="ARBA" id="ARBA00011738"/>
    </source>
</evidence>
<dbReference type="EMBL" id="FOOX01000013">
    <property type="protein sequence ID" value="SFG97782.1"/>
    <property type="molecule type" value="Genomic_DNA"/>
</dbReference>
<feature type="domain" description="Trehalose synthase N-terminal" evidence="8">
    <location>
        <begin position="40"/>
        <end position="184"/>
    </location>
</feature>
<dbReference type="GO" id="GO:0006006">
    <property type="term" value="P:glucose metabolic process"/>
    <property type="evidence" value="ECO:0007669"/>
    <property type="project" value="UniProtKB-KW"/>
</dbReference>
<comment type="subunit">
    <text evidence="2">Homodimer.</text>
</comment>
<dbReference type="InterPro" id="IPR052078">
    <property type="entry name" value="Trehalose_Metab_GTase"/>
</dbReference>
<dbReference type="Pfam" id="PF00534">
    <property type="entry name" value="Glycos_transf_1"/>
    <property type="match status" value="1"/>
</dbReference>
<gene>
    <name evidence="9" type="ORF">SAMN05660649_03360</name>
</gene>
<evidence type="ECO:0000256" key="3">
    <source>
        <dbReference type="ARBA" id="ARBA00022526"/>
    </source>
</evidence>
<dbReference type="PANTHER" id="PTHR47779:SF1">
    <property type="entry name" value="SYNTHASE (CCG-9), PUTATIVE (AFU_ORTHOLOGUE AFUA_3G12100)-RELATED"/>
    <property type="match status" value="1"/>
</dbReference>
<proteinExistence type="inferred from homology"/>
<evidence type="ECO:0000256" key="6">
    <source>
        <dbReference type="ARBA" id="ARBA00023277"/>
    </source>
</evidence>
<dbReference type="GO" id="GO:0016757">
    <property type="term" value="F:glycosyltransferase activity"/>
    <property type="evidence" value="ECO:0007669"/>
    <property type="project" value="UniProtKB-KW"/>
</dbReference>
<accession>A0A1I2W901</accession>
<evidence type="ECO:0000256" key="5">
    <source>
        <dbReference type="ARBA" id="ARBA00022679"/>
    </source>
</evidence>